<dbReference type="Proteomes" id="UP001595859">
    <property type="component" value="Unassembled WGS sequence"/>
</dbReference>
<feature type="region of interest" description="Disordered" evidence="2">
    <location>
        <begin position="213"/>
        <end position="375"/>
    </location>
</feature>
<feature type="compositionally biased region" description="Gly residues" evidence="2">
    <location>
        <begin position="290"/>
        <end position="312"/>
    </location>
</feature>
<proteinExistence type="inferred from homology"/>
<evidence type="ECO:0000256" key="2">
    <source>
        <dbReference type="SAM" id="MobiDB-lite"/>
    </source>
</evidence>
<accession>A0ABV9SCU4</accession>
<reference evidence="5" key="1">
    <citation type="journal article" date="2019" name="Int. J. Syst. Evol. Microbiol.">
        <title>The Global Catalogue of Microorganisms (GCM) 10K type strain sequencing project: providing services to taxonomists for standard genome sequencing and annotation.</title>
        <authorList>
            <consortium name="The Broad Institute Genomics Platform"/>
            <consortium name="The Broad Institute Genome Sequencing Center for Infectious Disease"/>
            <person name="Wu L."/>
            <person name="Ma J."/>
        </authorList>
    </citation>
    <scope>NUCLEOTIDE SEQUENCE [LARGE SCALE GENOMIC DNA]</scope>
    <source>
        <strain evidence="5">ZS-22-S1</strain>
    </source>
</reference>
<protein>
    <submittedName>
        <fullName evidence="4">PPE domain-containing protein</fullName>
    </submittedName>
</protein>
<dbReference type="Pfam" id="PF00823">
    <property type="entry name" value="PPE"/>
    <property type="match status" value="1"/>
</dbReference>
<name>A0ABV9SCU4_9PSEU</name>
<feature type="region of interest" description="Disordered" evidence="2">
    <location>
        <begin position="20"/>
        <end position="48"/>
    </location>
</feature>
<feature type="compositionally biased region" description="Basic residues" evidence="2">
    <location>
        <begin position="22"/>
        <end position="40"/>
    </location>
</feature>
<dbReference type="RefSeq" id="WP_378061360.1">
    <property type="nucleotide sequence ID" value="NZ_JBHSIS010000024.1"/>
</dbReference>
<feature type="domain" description="PPE" evidence="3">
    <location>
        <begin position="67"/>
        <end position="217"/>
    </location>
</feature>
<feature type="compositionally biased region" description="Gly residues" evidence="2">
    <location>
        <begin position="321"/>
        <end position="341"/>
    </location>
</feature>
<sequence length="399" mass="41308">MDVPDDYDRDRRHETWREVHGWSKRARKRRADLRDKRRRNRDPGRFGKVNWDAYQHDQLFDMIMRANVGEMATRAGQWSSLAGKIEATTGDVQRVMERVMGAWHGQAAVSSAASNSRLMAWAGTASQTASRIADGMSSYTDAVGRAQSHMPDPAFATAERNFRDGYTVTSTGGPSTAVLLKQLLSDGLVSHEQARARKAEAVQVMEAYEAQSRDVHDTMPHFTDATPTTNQDVGPGPSPAPEPAPDPAPRPNPGPTAPPPGHPAPPPPASGVGGNSSTAAASFGNPALSGGPGGGPGGTGYGGGVGSLGSGGSDIVRNSPGYGGPGGLSGVGPTPGRGPAGAAGVANAARGAGGPGAFGGMPFGHGAQGEEDKEHRNKYDQGMDFLDDLPPAYPSVFGA</sequence>
<feature type="compositionally biased region" description="Gly residues" evidence="2">
    <location>
        <begin position="351"/>
        <end position="367"/>
    </location>
</feature>
<evidence type="ECO:0000313" key="5">
    <source>
        <dbReference type="Proteomes" id="UP001595859"/>
    </source>
</evidence>
<gene>
    <name evidence="4" type="ORF">ACFPCV_34925</name>
</gene>
<organism evidence="4 5">
    <name type="scientific">Actinophytocola glycyrrhizae</name>
    <dbReference type="NCBI Taxonomy" id="2044873"/>
    <lineage>
        <taxon>Bacteria</taxon>
        <taxon>Bacillati</taxon>
        <taxon>Actinomycetota</taxon>
        <taxon>Actinomycetes</taxon>
        <taxon>Pseudonocardiales</taxon>
        <taxon>Pseudonocardiaceae</taxon>
    </lineage>
</organism>
<evidence type="ECO:0000259" key="3">
    <source>
        <dbReference type="Pfam" id="PF00823"/>
    </source>
</evidence>
<evidence type="ECO:0000256" key="1">
    <source>
        <dbReference type="ARBA" id="ARBA00010652"/>
    </source>
</evidence>
<comment type="similarity">
    <text evidence="1">Belongs to the mycobacterial PPE family.</text>
</comment>
<dbReference type="Gene3D" id="1.20.1260.20">
    <property type="entry name" value="PPE superfamily"/>
    <property type="match status" value="1"/>
</dbReference>
<keyword evidence="5" id="KW-1185">Reference proteome</keyword>
<dbReference type="SUPFAM" id="SSF140459">
    <property type="entry name" value="PE/PPE dimer-like"/>
    <property type="match status" value="1"/>
</dbReference>
<evidence type="ECO:0000313" key="4">
    <source>
        <dbReference type="EMBL" id="MFC4858718.1"/>
    </source>
</evidence>
<feature type="compositionally biased region" description="Pro residues" evidence="2">
    <location>
        <begin position="236"/>
        <end position="269"/>
    </location>
</feature>
<dbReference type="InterPro" id="IPR038332">
    <property type="entry name" value="PPE_sf"/>
</dbReference>
<dbReference type="EMBL" id="JBHSIS010000024">
    <property type="protein sequence ID" value="MFC4858718.1"/>
    <property type="molecule type" value="Genomic_DNA"/>
</dbReference>
<dbReference type="InterPro" id="IPR000030">
    <property type="entry name" value="PPE_dom"/>
</dbReference>
<comment type="caution">
    <text evidence="4">The sequence shown here is derived from an EMBL/GenBank/DDBJ whole genome shotgun (WGS) entry which is preliminary data.</text>
</comment>